<keyword evidence="2" id="KW-0812">Transmembrane</keyword>
<feature type="coiled-coil region" evidence="1">
    <location>
        <begin position="88"/>
        <end position="115"/>
    </location>
</feature>
<evidence type="ECO:0000256" key="2">
    <source>
        <dbReference type="SAM" id="Phobius"/>
    </source>
</evidence>
<accession>A0A0G1B0Q9</accession>
<dbReference type="Proteomes" id="UP000033848">
    <property type="component" value="Unassembled WGS sequence"/>
</dbReference>
<evidence type="ECO:0000313" key="4">
    <source>
        <dbReference type="Proteomes" id="UP000033848"/>
    </source>
</evidence>
<gene>
    <name evidence="3" type="ORF">UV35_C0005G0031</name>
</gene>
<proteinExistence type="predicted"/>
<keyword evidence="2" id="KW-1133">Transmembrane helix</keyword>
<keyword evidence="1" id="KW-0175">Coiled coil</keyword>
<dbReference type="EMBL" id="LCED01000005">
    <property type="protein sequence ID" value="KKS66950.1"/>
    <property type="molecule type" value="Genomic_DNA"/>
</dbReference>
<comment type="caution">
    <text evidence="3">The sequence shown here is derived from an EMBL/GenBank/DDBJ whole genome shotgun (WGS) entry which is preliminary data.</text>
</comment>
<keyword evidence="2" id="KW-0472">Membrane</keyword>
<sequence length="170" mass="18819">MKKTKNILILGLLILFLAGGYYIVSNYTSKNESNSINNEINITKLNLESPDRPAEINGSVVSVEGNVLIIANEVGVEQLTEEERAERKVEMQNLSQEERQALRQQELENTETEEVEIIIPVGVTILKGSGDASGDVVSVEISEITKGTYVSIWVTENKVPEFIKIKGLTQ</sequence>
<feature type="transmembrane region" description="Helical" evidence="2">
    <location>
        <begin position="7"/>
        <end position="24"/>
    </location>
</feature>
<organism evidence="3 4">
    <name type="scientific">candidate division WWE3 bacterium GW2011_GWB1_42_6</name>
    <dbReference type="NCBI Taxonomy" id="1619115"/>
    <lineage>
        <taxon>Bacteria</taxon>
        <taxon>Katanobacteria</taxon>
    </lineage>
</organism>
<evidence type="ECO:0000256" key="1">
    <source>
        <dbReference type="SAM" id="Coils"/>
    </source>
</evidence>
<name>A0A0G1B0Q9_UNCKA</name>
<dbReference type="AlphaFoldDB" id="A0A0G1B0Q9"/>
<evidence type="ECO:0000313" key="3">
    <source>
        <dbReference type="EMBL" id="KKS66950.1"/>
    </source>
</evidence>
<protein>
    <submittedName>
        <fullName evidence="3">Uncharacterized protein</fullName>
    </submittedName>
</protein>
<reference evidence="3 4" key="1">
    <citation type="journal article" date="2015" name="Nature">
        <title>rRNA introns, odd ribosomes, and small enigmatic genomes across a large radiation of phyla.</title>
        <authorList>
            <person name="Brown C.T."/>
            <person name="Hug L.A."/>
            <person name="Thomas B.C."/>
            <person name="Sharon I."/>
            <person name="Castelle C.J."/>
            <person name="Singh A."/>
            <person name="Wilkins M.J."/>
            <person name="Williams K.H."/>
            <person name="Banfield J.F."/>
        </authorList>
    </citation>
    <scope>NUCLEOTIDE SEQUENCE [LARGE SCALE GENOMIC DNA]</scope>
</reference>